<dbReference type="InterPro" id="IPR003779">
    <property type="entry name" value="CMD-like"/>
</dbReference>
<dbReference type="Proteomes" id="UP000637002">
    <property type="component" value="Unassembled WGS sequence"/>
</dbReference>
<evidence type="ECO:0000313" key="2">
    <source>
        <dbReference type="EMBL" id="GGC76628.1"/>
    </source>
</evidence>
<dbReference type="GO" id="GO:0051920">
    <property type="term" value="F:peroxiredoxin activity"/>
    <property type="evidence" value="ECO:0007669"/>
    <property type="project" value="InterPro"/>
</dbReference>
<accession>A0A916XIX6</accession>
<protein>
    <submittedName>
        <fullName evidence="2">Carboxymuconolactone decarboxylase</fullName>
    </submittedName>
</protein>
<comment type="caution">
    <text evidence="2">The sequence shown here is derived from an EMBL/GenBank/DDBJ whole genome shotgun (WGS) entry which is preliminary data.</text>
</comment>
<dbReference type="PANTHER" id="PTHR33570:SF2">
    <property type="entry name" value="CARBOXYMUCONOLACTONE DECARBOXYLASE-LIKE DOMAIN-CONTAINING PROTEIN"/>
    <property type="match status" value="1"/>
</dbReference>
<dbReference type="Gene3D" id="1.20.1290.10">
    <property type="entry name" value="AhpD-like"/>
    <property type="match status" value="1"/>
</dbReference>
<reference evidence="2" key="2">
    <citation type="submission" date="2020-09" db="EMBL/GenBank/DDBJ databases">
        <authorList>
            <person name="Sun Q."/>
            <person name="Zhou Y."/>
        </authorList>
    </citation>
    <scope>NUCLEOTIDE SEQUENCE</scope>
    <source>
        <strain evidence="2">CGMCC 1.12919</strain>
    </source>
</reference>
<dbReference type="InterPro" id="IPR029032">
    <property type="entry name" value="AhpD-like"/>
</dbReference>
<dbReference type="Pfam" id="PF02627">
    <property type="entry name" value="CMD"/>
    <property type="match status" value="1"/>
</dbReference>
<feature type="domain" description="Carboxymuconolactone decarboxylase-like" evidence="1">
    <location>
        <begin position="47"/>
        <end position="130"/>
    </location>
</feature>
<evidence type="ECO:0000313" key="3">
    <source>
        <dbReference type="Proteomes" id="UP000637002"/>
    </source>
</evidence>
<sequence length="148" mass="16108">MKVIEPADATAKGPASRREQGRDILKSVIGDAYFAKREASTNRFNADLRRLSEEYCFGEIWARSGLEPKTRSLLCIAILVALNRGAELRLHVNGAINNGATVDEVKEALLQAVIYCGLPAGVEGFRIAEETLRERGIDLGPAEGRAPD</sequence>
<gene>
    <name evidence="2" type="ORF">GCM10010994_38680</name>
</gene>
<dbReference type="RefSeq" id="WP_188610819.1">
    <property type="nucleotide sequence ID" value="NZ_BMGG01000007.1"/>
</dbReference>
<dbReference type="AlphaFoldDB" id="A0A916XIX6"/>
<dbReference type="EMBL" id="BMGG01000007">
    <property type="protein sequence ID" value="GGC76628.1"/>
    <property type="molecule type" value="Genomic_DNA"/>
</dbReference>
<dbReference type="SUPFAM" id="SSF69118">
    <property type="entry name" value="AhpD-like"/>
    <property type="match status" value="1"/>
</dbReference>
<dbReference type="InterPro" id="IPR052512">
    <property type="entry name" value="4CMD/NDH-1_regulator"/>
</dbReference>
<dbReference type="PANTHER" id="PTHR33570">
    <property type="entry name" value="4-CARBOXYMUCONOLACTONE DECARBOXYLASE FAMILY PROTEIN"/>
    <property type="match status" value="1"/>
</dbReference>
<reference evidence="2" key="1">
    <citation type="journal article" date="2014" name="Int. J. Syst. Evol. Microbiol.">
        <title>Complete genome sequence of Corynebacterium casei LMG S-19264T (=DSM 44701T), isolated from a smear-ripened cheese.</title>
        <authorList>
            <consortium name="US DOE Joint Genome Institute (JGI-PGF)"/>
            <person name="Walter F."/>
            <person name="Albersmeier A."/>
            <person name="Kalinowski J."/>
            <person name="Ruckert C."/>
        </authorList>
    </citation>
    <scope>NUCLEOTIDE SEQUENCE</scope>
    <source>
        <strain evidence="2">CGMCC 1.12919</strain>
    </source>
</reference>
<organism evidence="2 3">
    <name type="scientific">Chelatococcus reniformis</name>
    <dbReference type="NCBI Taxonomy" id="1494448"/>
    <lineage>
        <taxon>Bacteria</taxon>
        <taxon>Pseudomonadati</taxon>
        <taxon>Pseudomonadota</taxon>
        <taxon>Alphaproteobacteria</taxon>
        <taxon>Hyphomicrobiales</taxon>
        <taxon>Chelatococcaceae</taxon>
        <taxon>Chelatococcus</taxon>
    </lineage>
</organism>
<evidence type="ECO:0000259" key="1">
    <source>
        <dbReference type="Pfam" id="PF02627"/>
    </source>
</evidence>
<keyword evidence="3" id="KW-1185">Reference proteome</keyword>
<name>A0A916XIX6_9HYPH</name>
<proteinExistence type="predicted"/>